<evidence type="ECO:0000256" key="1">
    <source>
        <dbReference type="SAM" id="Phobius"/>
    </source>
</evidence>
<dbReference type="NCBIfam" id="TIGR01590">
    <property type="entry name" value="yir-bir-cir_Pla"/>
    <property type="match status" value="1"/>
</dbReference>
<dbReference type="Pfam" id="PF06022">
    <property type="entry name" value="Cir_Bir_Yir"/>
    <property type="match status" value="1"/>
</dbReference>
<gene>
    <name evidence="2" type="ORF">PVLDE_0101860</name>
</gene>
<evidence type="ECO:0000313" key="3">
    <source>
        <dbReference type="Proteomes" id="UP000515308"/>
    </source>
</evidence>
<feature type="transmembrane region" description="Helical" evidence="1">
    <location>
        <begin position="281"/>
        <end position="303"/>
    </location>
</feature>
<dbReference type="AlphaFoldDB" id="A0A6V7RSY6"/>
<sequence>MAKPSYNIKDVYKDIYTINNYFTETKQNGATIQRTDKIIHDYCHYGKTSGKGNCSDYIQMASSGVIHLLKTLKDKHHLEYDQLAEYAILWLRYKLNQKSPYHKTELNDFYTNHIEKNNDYNNKIKGDDTMTYKDIIDKKKDLMNINGMTKFSYPFSILLFLYSEINKSIPNCKTHLGQAKDFDTRFKEFNKDPNHIEGSSYNKLLSTLSNDYNHLKNIYYGKNKSCDFPSLPELTPKKISEKIPVKNSGQSSLEKSGKGSEKLSVQPTALIPEVTSSSSSILSTLIPGLSVVSVIPVFLGIAYKYSLFGVDKIFQRQYLRKKLKKIKKSMKINI</sequence>
<reference evidence="2 3" key="1">
    <citation type="submission" date="2020-08" db="EMBL/GenBank/DDBJ databases">
        <authorList>
            <person name="Ramaprasad A."/>
        </authorList>
    </citation>
    <scope>NUCLEOTIDE SEQUENCE [LARGE SCALE GENOMIC DNA]</scope>
</reference>
<dbReference type="InterPro" id="IPR006477">
    <property type="entry name" value="Yir_bir_cir"/>
</dbReference>
<accession>A0A6V7RSY6</accession>
<keyword evidence="1" id="KW-0472">Membrane</keyword>
<dbReference type="Proteomes" id="UP000515308">
    <property type="component" value="Chromosome PVLDE_01"/>
</dbReference>
<keyword evidence="1" id="KW-1133">Transmembrane helix</keyword>
<keyword evidence="1" id="KW-0812">Transmembrane</keyword>
<evidence type="ECO:0000313" key="2">
    <source>
        <dbReference type="EMBL" id="CAD2084088.1"/>
    </source>
</evidence>
<dbReference type="EMBL" id="LR865363">
    <property type="protein sequence ID" value="CAD2084088.1"/>
    <property type="molecule type" value="Genomic_DNA"/>
</dbReference>
<proteinExistence type="predicted"/>
<dbReference type="VEuPathDB" id="PlasmoDB:PVLDE_0101860"/>
<name>A0A6V7RSY6_PLAVN</name>
<protein>
    <submittedName>
        <fullName evidence="2">CIR protein PIR protein</fullName>
    </submittedName>
</protein>
<organism evidence="2 3">
    <name type="scientific">Plasmodium vinckei lentum</name>
    <dbReference type="NCBI Taxonomy" id="138297"/>
    <lineage>
        <taxon>Eukaryota</taxon>
        <taxon>Sar</taxon>
        <taxon>Alveolata</taxon>
        <taxon>Apicomplexa</taxon>
        <taxon>Aconoidasida</taxon>
        <taxon>Haemosporida</taxon>
        <taxon>Plasmodiidae</taxon>
        <taxon>Plasmodium</taxon>
        <taxon>Plasmodium (Vinckeia)</taxon>
    </lineage>
</organism>